<dbReference type="InterPro" id="IPR031488">
    <property type="entry name" value="Zn_ribbon_mio"/>
</dbReference>
<feature type="compositionally biased region" description="Basic and acidic residues" evidence="1">
    <location>
        <begin position="1332"/>
        <end position="1344"/>
    </location>
</feature>
<feature type="compositionally biased region" description="Low complexity" evidence="1">
    <location>
        <begin position="1099"/>
        <end position="1108"/>
    </location>
</feature>
<dbReference type="GO" id="GO:0034198">
    <property type="term" value="P:cellular response to amino acid starvation"/>
    <property type="evidence" value="ECO:0007669"/>
    <property type="project" value="TreeGrafter"/>
</dbReference>
<dbReference type="InterPro" id="IPR036322">
    <property type="entry name" value="WD40_repeat_dom_sf"/>
</dbReference>
<evidence type="ECO:0000256" key="1">
    <source>
        <dbReference type="SAM" id="MobiDB-lite"/>
    </source>
</evidence>
<feature type="compositionally biased region" description="Basic residues" evidence="1">
    <location>
        <begin position="887"/>
        <end position="899"/>
    </location>
</feature>
<sequence>MSDDSSDLYSTAVLSNMSRGSLSPQCLLLNHSQVLEYSADDKDTIQVCSIQSCFTENVYRPKLCSCELGDSENFVTALDLHPRSPFFGFATSNGKLLVGGAFCKNDNFTPSISTRVVWEGQSEPILQLKHHPIDQGIVALQFELQERDGKFFDPVKILDLVQDDATLLQINSPEIVYDISWNFDSRSVLTVGSEKCIRIVDIRCPKSYLAQFVPNIPYKLAYSQWRTSTLCCFSGTNLDFYDIRLLGTPLTSVPIEIDNPFDVISLKWHRYQPEQLFVETPSQFYRVTLKNSIQLCGYMKTPLNIAKPQECVSFLDLYNQRFSGPILEGRGEGFFNESNELTFLDYNQHFCLSLGDADITCPYIWTEPFEFGQKQEPMVEISRLNQNEFHLENSELVSKPPAEQKESFHLEELQEVFDSAVEKKRLDVFEWRQQMREAVESSLMAVGEQEHIVAPETGIVLQRHMNQFAEYDFGRNGDRKNLCLEDVTSALLNEEGQMRLEYGIAKPLHLLTVGGGKAKEKDKELIIGEVFDDITDADGQEEKKLREEAILKEQKLKLEFARANPRTRSQLARQFQMLSENTTKSKNSRLDQTRERRVLEYILQNFREAELLEMKAPTKYLKPTAVSFGSDLFKSDRLLLGLDFAFDTDAVVAYTSSCRNGQSQLDMIWDSASGTSNLDPILDRPISDIRMHEATKSTSKRMLHLIQQRIRQGWWTPKKNSRINHRAYCASLIAKDGLPALWKTWLKNTATMQYTTKIDYQGYEPPNIQRKRERRKEREEARKEKHREFVKWKKYVDGKMVRGGDREEYMDVTEELTKQGESARNPQVIVTQASRAREKKRVRMEPGAGKEQEEEEKSRGKSPVKRQRSLSEDNTTNQMQEKDSASKKKLKQRNKRQRSPRTPPAGIQLGQGRGLEVSLSWTRTASGDGLRSEKSSTAMLAQSSLTEESSDLRNTKTSDSGDESNASLDTIRSLVEDDGDDNEFLKSGFSKTNLLVDSSFRLIADDLSPSAAGQGLPSESVISISNAYSKQFYDMAGNKLPQRLNGQDEEMILDQQGRMAEQEKDRKKEKSHNYPRATPEQLAEVRNGPYGWIEEATTSEFESSPSDSEPAERKENLHGDYEYYYHTPNPRKIGEKTTTKTGESSEGIRRDADEGLPGIEEPETMEVIQQVMGRLGEGTEMEMAEHPDDVKRLFLTCLEKIQTQKQPKLCIESFFNGPVHFDLIERPSAWRNPVPIDEAIRKIGDSRFSLQQKLRALRSLRLGRAIPSYSFVTEQKNRSCILDAMWDCVFAALNNDDSIRKFPITGWPPSLIPNSAQHLSPQDPHKSAMKKSPSDEVEQSKPEVKQLTITPSSSKVTGEKYQGRHPKSVEVANEVVATESPPHFAHLFETRRPSEDSIHPVSAPPKSVTSRRGSNDAIDVKQMQTSEAQPIRQSTSSVANFSESDPKGSPDLSIGPISRKSTRAEVIQAIGSLQDKDANRILSMLDRMGQIEDEIDGRNGQGKEKIEEKQISVEEVKVQEVTAKDLFAYWDHIRFPVDDAEEPKETMTESEHEVIPEPVREEPKPEPKIVESHRQVHFDNKETDITEFFASFHVDEDGGRLNYPFQDNNDSRVKKLLQKELQQRPKPVYKELNEDMINVKGLPGLLQISELILQEAEKGFDKQFGFRDHCELFESTKLFVSPLRNLILMSLGLPPIFLEFAATVEKTSSDGSEFEEDRLCPFESSDASTSSTEDDYDNECDKMIDEMDQMRTSILLEASVVDPLPIDVNLDANPDTPILRDPHIYDIQSLARRSRNVTGNQKQLLRRDSKLLLHKDPYKRKNLSRKELNREFCLTWLEQNKILKEDNKEQEPMNGHRQMRSATLMEMGEPVIKEYQYRISTKNINDVSQLCKGAFQSACYLDTPNVYIIQRQISDHLSNDFNANPANIEIYRRMNNAIEKVLTLDYDELKTKKNELIIELSTVREVSATLGYKSCIALCSFFESVLKFASLNDIQNLSADFRILDAFDLAVFATIFLPAEQLHTTLRNCCNMVEGMDRLVFVGLGYHPNCMQILANESRFSGDFMLVSQLLYIGRCAEKGTTILQTIRELEEELKRQSKRRGHMIEDPHDSDVKNAVQKLLTTYFTDLSRIVECEENDKIPSLQDKFSKSYLENDDSLTPSQVSLQLRTDMNHLIRLLTALLHGPAIHALFHGFNEPENEKVPQLMEMTCNFCFQMYSQQGSKKGNKSGGGMSRQRDDLAGSSSDAGAGIGMKKYDYARKERKHKDRDTDESGSEGADAADEDGNDTEDANVKFENRRRHVKGCPSCGQPLPRCFTCLRRFGYPLKSTDAKCPNFTICTLCNHGGHLEHVQDWFSRETFCAVAGCSCQCMQSVRRDVIPVVSPAESRKDQFHSSFIQG</sequence>
<feature type="region of interest" description="Disordered" evidence="1">
    <location>
        <begin position="1390"/>
        <end position="1459"/>
    </location>
</feature>
<comment type="caution">
    <text evidence="3">The sequence shown here is derived from an EMBL/GenBank/DDBJ whole genome shotgun (WGS) entry which is preliminary data.</text>
</comment>
<feature type="compositionally biased region" description="Basic and acidic residues" evidence="1">
    <location>
        <begin position="1060"/>
        <end position="1072"/>
    </location>
</feature>
<feature type="compositionally biased region" description="Basic and acidic residues" evidence="1">
    <location>
        <begin position="776"/>
        <end position="786"/>
    </location>
</feature>
<feature type="compositionally biased region" description="Basic and acidic residues" evidence="1">
    <location>
        <begin position="848"/>
        <end position="859"/>
    </location>
</feature>
<accession>A0A2A2JJD4</accession>
<dbReference type="PANTHER" id="PTHR16453">
    <property type="entry name" value="WD40 DOMAIN-CONTAINING PROTEIN MIO FAMILY MEMBER"/>
    <property type="match status" value="1"/>
</dbReference>
<dbReference type="GO" id="GO:0005737">
    <property type="term" value="C:cytoplasm"/>
    <property type="evidence" value="ECO:0007669"/>
    <property type="project" value="TreeGrafter"/>
</dbReference>
<feature type="compositionally biased region" description="Polar residues" evidence="1">
    <location>
        <begin position="935"/>
        <end position="947"/>
    </location>
</feature>
<evidence type="ECO:0000259" key="2">
    <source>
        <dbReference type="Pfam" id="PF17034"/>
    </source>
</evidence>
<feature type="region of interest" description="Disordered" evidence="1">
    <location>
        <begin position="765"/>
        <end position="786"/>
    </location>
</feature>
<feature type="region of interest" description="Disordered" evidence="1">
    <location>
        <begin position="1712"/>
        <end position="1737"/>
    </location>
</feature>
<dbReference type="STRING" id="2018661.A0A2A2JJD4"/>
<dbReference type="Proteomes" id="UP000218231">
    <property type="component" value="Unassembled WGS sequence"/>
</dbReference>
<feature type="region of interest" description="Disordered" evidence="1">
    <location>
        <begin position="2223"/>
        <end position="2294"/>
    </location>
</feature>
<feature type="compositionally biased region" description="Polar residues" evidence="1">
    <location>
        <begin position="819"/>
        <end position="834"/>
    </location>
</feature>
<dbReference type="PANTHER" id="PTHR16453:SF9">
    <property type="entry name" value="GATOR COMPLEX PROTEIN MIOS"/>
    <property type="match status" value="1"/>
</dbReference>
<organism evidence="3 4">
    <name type="scientific">Diploscapter pachys</name>
    <dbReference type="NCBI Taxonomy" id="2018661"/>
    <lineage>
        <taxon>Eukaryota</taxon>
        <taxon>Metazoa</taxon>
        <taxon>Ecdysozoa</taxon>
        <taxon>Nematoda</taxon>
        <taxon>Chromadorea</taxon>
        <taxon>Rhabditida</taxon>
        <taxon>Rhabditina</taxon>
        <taxon>Rhabditomorpha</taxon>
        <taxon>Rhabditoidea</taxon>
        <taxon>Rhabditidae</taxon>
        <taxon>Diploscapter</taxon>
    </lineage>
</organism>
<evidence type="ECO:0000313" key="3">
    <source>
        <dbReference type="EMBL" id="PAV61777.1"/>
    </source>
</evidence>
<feature type="region of interest" description="Disordered" evidence="1">
    <location>
        <begin position="926"/>
        <end position="967"/>
    </location>
</feature>
<feature type="region of interest" description="Disordered" evidence="1">
    <location>
        <begin position="1541"/>
        <end position="1568"/>
    </location>
</feature>
<feature type="compositionally biased region" description="Polar residues" evidence="1">
    <location>
        <begin position="1347"/>
        <end position="1356"/>
    </location>
</feature>
<feature type="region of interest" description="Disordered" evidence="1">
    <location>
        <begin position="1097"/>
        <end position="1116"/>
    </location>
</feature>
<evidence type="ECO:0000313" key="4">
    <source>
        <dbReference type="Proteomes" id="UP000218231"/>
    </source>
</evidence>
<dbReference type="EMBL" id="LIAE01010399">
    <property type="protein sequence ID" value="PAV61777.1"/>
    <property type="molecule type" value="Genomic_DNA"/>
</dbReference>
<name>A0A2A2JJD4_9BILA</name>
<feature type="compositionally biased region" description="Polar residues" evidence="1">
    <location>
        <begin position="957"/>
        <end position="967"/>
    </location>
</feature>
<feature type="compositionally biased region" description="Acidic residues" evidence="1">
    <location>
        <begin position="2269"/>
        <end position="2289"/>
    </location>
</feature>
<dbReference type="InterPro" id="IPR037593">
    <property type="entry name" value="MIOS/Sea4"/>
</dbReference>
<dbReference type="OrthoDB" id="311712at2759"/>
<feature type="domain" description="GATOR2 complex protein MIO zinc-ribbon like" evidence="2">
    <location>
        <begin position="2293"/>
        <end position="2371"/>
    </location>
</feature>
<feature type="region of interest" description="Disordered" evidence="1">
    <location>
        <begin position="1313"/>
        <end position="1366"/>
    </location>
</feature>
<feature type="region of interest" description="Disordered" evidence="1">
    <location>
        <begin position="1056"/>
        <end position="1088"/>
    </location>
</feature>
<feature type="region of interest" description="Disordered" evidence="1">
    <location>
        <begin position="814"/>
        <end position="914"/>
    </location>
</feature>
<feature type="compositionally biased region" description="Polar residues" evidence="1">
    <location>
        <begin position="1422"/>
        <end position="1443"/>
    </location>
</feature>
<reference evidence="3 4" key="1">
    <citation type="journal article" date="2017" name="Curr. Biol.">
        <title>Genome architecture and evolution of a unichromosomal asexual nematode.</title>
        <authorList>
            <person name="Fradin H."/>
            <person name="Zegar C."/>
            <person name="Gutwein M."/>
            <person name="Lucas J."/>
            <person name="Kovtun M."/>
            <person name="Corcoran D."/>
            <person name="Baugh L.R."/>
            <person name="Kiontke K."/>
            <person name="Gunsalus K."/>
            <person name="Fitch D.H."/>
            <person name="Piano F."/>
        </authorList>
    </citation>
    <scope>NUCLEOTIDE SEQUENCE [LARGE SCALE GENOMIC DNA]</scope>
    <source>
        <strain evidence="3">PF1309</strain>
    </source>
</reference>
<dbReference type="Pfam" id="PF17034">
    <property type="entry name" value="zinc_ribbon_16"/>
    <property type="match status" value="1"/>
</dbReference>
<proteinExistence type="predicted"/>
<feature type="region of interest" description="Disordered" evidence="1">
    <location>
        <begin position="1122"/>
        <end position="1157"/>
    </location>
</feature>
<keyword evidence="4" id="KW-1185">Reference proteome</keyword>
<gene>
    <name evidence="3" type="ORF">WR25_21371</name>
</gene>
<dbReference type="SUPFAM" id="SSF50978">
    <property type="entry name" value="WD40 repeat-like"/>
    <property type="match status" value="1"/>
</dbReference>
<protein>
    <recommendedName>
        <fullName evidence="2">GATOR2 complex protein MIO zinc-ribbon like domain-containing protein</fullName>
    </recommendedName>
</protein>
<dbReference type="GO" id="GO:1904263">
    <property type="term" value="P:positive regulation of TORC1 signaling"/>
    <property type="evidence" value="ECO:0007669"/>
    <property type="project" value="TreeGrafter"/>
</dbReference>